<dbReference type="OrthoDB" id="8479510at2"/>
<dbReference type="Proteomes" id="UP000179642">
    <property type="component" value="Unassembled WGS sequence"/>
</dbReference>
<comment type="caution">
    <text evidence="2">The sequence shown here is derived from an EMBL/GenBank/DDBJ whole genome shotgun (WGS) entry which is preliminary data.</text>
</comment>
<dbReference type="InterPro" id="IPR009057">
    <property type="entry name" value="Homeodomain-like_sf"/>
</dbReference>
<dbReference type="AlphaFoldDB" id="A0A1S2Q107"/>
<dbReference type="InterPro" id="IPR025959">
    <property type="entry name" value="Winged_HTH_dom"/>
</dbReference>
<dbReference type="SUPFAM" id="SSF46689">
    <property type="entry name" value="Homeodomain-like"/>
    <property type="match status" value="1"/>
</dbReference>
<evidence type="ECO:0000313" key="2">
    <source>
        <dbReference type="EMBL" id="OIJ98854.1"/>
    </source>
</evidence>
<proteinExistence type="predicted"/>
<gene>
    <name evidence="2" type="ORF">BIV23_29180</name>
</gene>
<accession>A0A1S2Q107</accession>
<dbReference type="EMBL" id="MLYO01000053">
    <property type="protein sequence ID" value="OIJ98854.1"/>
    <property type="molecule type" value="Genomic_DNA"/>
</dbReference>
<evidence type="ECO:0000259" key="1">
    <source>
        <dbReference type="Pfam" id="PF13592"/>
    </source>
</evidence>
<protein>
    <submittedName>
        <fullName evidence="2">Transposase</fullName>
    </submittedName>
</protein>
<feature type="domain" description="Winged helix-turn helix" evidence="1">
    <location>
        <begin position="98"/>
        <end position="156"/>
    </location>
</feature>
<dbReference type="Pfam" id="PF13592">
    <property type="entry name" value="HTH_33"/>
    <property type="match status" value="1"/>
</dbReference>
<organism evidence="2 3">
    <name type="scientific">Streptomyces monashensis</name>
    <dbReference type="NCBI Taxonomy" id="1678012"/>
    <lineage>
        <taxon>Bacteria</taxon>
        <taxon>Bacillati</taxon>
        <taxon>Actinomycetota</taxon>
        <taxon>Actinomycetes</taxon>
        <taxon>Kitasatosporales</taxon>
        <taxon>Streptomycetaceae</taxon>
        <taxon>Streptomyces</taxon>
    </lineage>
</organism>
<keyword evidence="3" id="KW-1185">Reference proteome</keyword>
<evidence type="ECO:0000313" key="3">
    <source>
        <dbReference type="Proteomes" id="UP000179642"/>
    </source>
</evidence>
<reference evidence="2 3" key="1">
    <citation type="submission" date="2016-10" db="EMBL/GenBank/DDBJ databases">
        <title>Genome sequence of Streptomyces sp. MUSC 1.</title>
        <authorList>
            <person name="Lee L.-H."/>
            <person name="Ser H.-L."/>
            <person name="Law J.W.-F."/>
        </authorList>
    </citation>
    <scope>NUCLEOTIDE SEQUENCE [LARGE SCALE GENOMIC DNA]</scope>
    <source>
        <strain evidence="2 3">MUSC 1</strain>
    </source>
</reference>
<name>A0A1S2Q107_9ACTN</name>
<dbReference type="Pfam" id="PF13384">
    <property type="entry name" value="HTH_23"/>
    <property type="match status" value="1"/>
</dbReference>
<sequence length="181" mass="21271">MRYAHGGGLTPKGQEKRERVRLEAAERFARGEKTEAVARELRVTSRSVRRWRREWEEGGADALRSKGPASVERLSPRQWERLERELKRGPLAHGWDDEFQGWTLKRVKLLIGRMFHVGYTIQGVWKLLRRHGWSAQVPLRRSIERDDEAIEMWKAEVWPQVKGPRRTWAPTSASRTRQVRG</sequence>